<keyword evidence="4" id="KW-0862">Zinc</keyword>
<accession>A0A2A4I378</accession>
<dbReference type="SUPFAM" id="SSF55031">
    <property type="entry name" value="Bacterial exopeptidase dimerisation domain"/>
    <property type="match status" value="1"/>
</dbReference>
<proteinExistence type="predicted"/>
<evidence type="ECO:0000313" key="7">
    <source>
        <dbReference type="EMBL" id="PCG10368.1"/>
    </source>
</evidence>
<comment type="caution">
    <text evidence="7">The sequence shown here is derived from an EMBL/GenBank/DDBJ whole genome shotgun (WGS) entry which is preliminary data.</text>
</comment>
<dbReference type="Pfam" id="PF07687">
    <property type="entry name" value="M20_dimer"/>
    <property type="match status" value="1"/>
</dbReference>
<dbReference type="Pfam" id="PF01546">
    <property type="entry name" value="Peptidase_M20"/>
    <property type="match status" value="1"/>
</dbReference>
<dbReference type="PANTHER" id="PTHR43808">
    <property type="entry name" value="ACETYLORNITHINE DEACETYLASE"/>
    <property type="match status" value="1"/>
</dbReference>
<protein>
    <submittedName>
        <fullName evidence="7">Peptidase M20</fullName>
    </submittedName>
</protein>
<dbReference type="RefSeq" id="WP_096610015.1">
    <property type="nucleotide sequence ID" value="NZ_NWVD01000001.1"/>
</dbReference>
<gene>
    <name evidence="7" type="ORF">COA17_02720</name>
</gene>
<dbReference type="Gene3D" id="3.40.630.10">
    <property type="entry name" value="Zn peptidases"/>
    <property type="match status" value="1"/>
</dbReference>
<dbReference type="InterPro" id="IPR002933">
    <property type="entry name" value="Peptidase_M20"/>
</dbReference>
<evidence type="ECO:0000256" key="3">
    <source>
        <dbReference type="ARBA" id="ARBA00022801"/>
    </source>
</evidence>
<evidence type="ECO:0000256" key="1">
    <source>
        <dbReference type="ARBA" id="ARBA00001947"/>
    </source>
</evidence>
<evidence type="ECO:0000256" key="5">
    <source>
        <dbReference type="SAM" id="SignalP"/>
    </source>
</evidence>
<dbReference type="InterPro" id="IPR050072">
    <property type="entry name" value="Peptidase_M20A"/>
</dbReference>
<keyword evidence="5" id="KW-0732">Signal</keyword>
<evidence type="ECO:0000259" key="6">
    <source>
        <dbReference type="Pfam" id="PF07687"/>
    </source>
</evidence>
<evidence type="ECO:0000256" key="2">
    <source>
        <dbReference type="ARBA" id="ARBA00022723"/>
    </source>
</evidence>
<dbReference type="GO" id="GO:0016787">
    <property type="term" value="F:hydrolase activity"/>
    <property type="evidence" value="ECO:0007669"/>
    <property type="project" value="UniProtKB-KW"/>
</dbReference>
<dbReference type="PROSITE" id="PS00758">
    <property type="entry name" value="ARGE_DAPE_CPG2_1"/>
    <property type="match status" value="1"/>
</dbReference>
<dbReference type="PANTHER" id="PTHR43808:SF32">
    <property type="entry name" value="ARGE_DAPE-RELATED DEACYLASE"/>
    <property type="match status" value="1"/>
</dbReference>
<sequence length="435" mass="45143">MSRFLAPAALFAACLATPVAATGLSPAEARMKATIAADAARNEALLERLVLQNSGTLNLPGVARVGEMMRAELAPLGFDVRWVDMKDTGRAGHLIATHKGDGRGKRVLLIGHIDTVFEPDSHFTGFRRDGTRAIGPGVGDDKGGMVVIVAALRAMQAAGTLKGADVMVVLTGDEERSGKPLSRSRADLIAAGRWTDVALEYEGLAVTPGGDAGTVARRGATDWELVTTGVPGHSGGVFGAELGYGANYELARILDGFRRELPEANLTANVGVLAGGTPAGFVGDSFTATASGKTNIVAERAVARGDLRALTPEQEAAARAKMQAIVAQHLPRTGATLTFNEGYPPMAPTAGNRALLARLNAVNRDLGLPDMPEYDPAKRGAADSSFVAADADTIGGMGAAGDGAHADGEWVDLPSIQRQGLRSAILISRLAAERR</sequence>
<dbReference type="InterPro" id="IPR001261">
    <property type="entry name" value="ArgE/DapE_CS"/>
</dbReference>
<feature type="domain" description="Peptidase M20 dimerisation" evidence="6">
    <location>
        <begin position="215"/>
        <end position="332"/>
    </location>
</feature>
<keyword evidence="8" id="KW-1185">Reference proteome</keyword>
<feature type="chain" id="PRO_5013172841" evidence="5">
    <location>
        <begin position="22"/>
        <end position="435"/>
    </location>
</feature>
<evidence type="ECO:0000256" key="4">
    <source>
        <dbReference type="ARBA" id="ARBA00022833"/>
    </source>
</evidence>
<dbReference type="SUPFAM" id="SSF53187">
    <property type="entry name" value="Zn-dependent exopeptidases"/>
    <property type="match status" value="1"/>
</dbReference>
<keyword evidence="2" id="KW-0479">Metal-binding</keyword>
<dbReference type="EMBL" id="NWVD01000001">
    <property type="protein sequence ID" value="PCG10368.1"/>
    <property type="molecule type" value="Genomic_DNA"/>
</dbReference>
<dbReference type="Gene3D" id="3.30.70.360">
    <property type="match status" value="1"/>
</dbReference>
<dbReference type="GO" id="GO:0046872">
    <property type="term" value="F:metal ion binding"/>
    <property type="evidence" value="ECO:0007669"/>
    <property type="project" value="UniProtKB-KW"/>
</dbReference>
<feature type="signal peptide" evidence="5">
    <location>
        <begin position="1"/>
        <end position="21"/>
    </location>
</feature>
<dbReference type="Proteomes" id="UP000218784">
    <property type="component" value="Unassembled WGS sequence"/>
</dbReference>
<dbReference type="InterPro" id="IPR011650">
    <property type="entry name" value="Peptidase_M20_dimer"/>
</dbReference>
<reference evidence="7 8" key="1">
    <citation type="submission" date="2017-09" db="EMBL/GenBank/DDBJ databases">
        <title>Sphingomonas ginsenosidimutans KACC 14949, whole genome shotgun sequence.</title>
        <authorList>
            <person name="Feng G."/>
            <person name="Zhu H."/>
        </authorList>
    </citation>
    <scope>NUCLEOTIDE SEQUENCE [LARGE SCALE GENOMIC DNA]</scope>
    <source>
        <strain evidence="7 8">KACC 14949</strain>
    </source>
</reference>
<name>A0A2A4I378_9SPHN</name>
<organism evidence="7 8">
    <name type="scientific">Sphingomonas ginsenosidimutans</name>
    <dbReference type="NCBI Taxonomy" id="862134"/>
    <lineage>
        <taxon>Bacteria</taxon>
        <taxon>Pseudomonadati</taxon>
        <taxon>Pseudomonadota</taxon>
        <taxon>Alphaproteobacteria</taxon>
        <taxon>Sphingomonadales</taxon>
        <taxon>Sphingomonadaceae</taxon>
        <taxon>Sphingomonas</taxon>
    </lineage>
</organism>
<dbReference type="InterPro" id="IPR036264">
    <property type="entry name" value="Bact_exopeptidase_dim_dom"/>
</dbReference>
<dbReference type="AlphaFoldDB" id="A0A2A4I378"/>
<comment type="cofactor">
    <cofactor evidence="1">
        <name>Zn(2+)</name>
        <dbReference type="ChEBI" id="CHEBI:29105"/>
    </cofactor>
</comment>
<keyword evidence="3" id="KW-0378">Hydrolase</keyword>
<evidence type="ECO:0000313" key="8">
    <source>
        <dbReference type="Proteomes" id="UP000218784"/>
    </source>
</evidence>